<evidence type="ECO:0000313" key="1">
    <source>
        <dbReference type="EMBL" id="EPG75155.1"/>
    </source>
</evidence>
<dbReference type="AlphaFoldDB" id="S3VF88"/>
<keyword evidence="2" id="KW-1185">Reference proteome</keyword>
<evidence type="ECO:0000313" key="2">
    <source>
        <dbReference type="Proteomes" id="UP000014540"/>
    </source>
</evidence>
<dbReference type="STRING" id="1193011.LEP1GSC058_0018"/>
<comment type="caution">
    <text evidence="1">The sequence shown here is derived from an EMBL/GenBank/DDBJ whole genome shotgun (WGS) entry which is preliminary data.</text>
</comment>
<sequence>MQVGERGGKPRICGTLTGNSLFQNFFPVRRKCQPGILS</sequence>
<dbReference type="EMBL" id="AKWZ02000004">
    <property type="protein sequence ID" value="EPG75155.1"/>
    <property type="molecule type" value="Genomic_DNA"/>
</dbReference>
<accession>S3VF88</accession>
<name>S3VF88_9LEPT</name>
<reference evidence="1" key="1">
    <citation type="submission" date="2013-04" db="EMBL/GenBank/DDBJ databases">
        <authorList>
            <person name="Harkins D.M."/>
            <person name="Durkin A.S."/>
            <person name="Selengut J.D."/>
            <person name="Sanka R."/>
            <person name="DePew J."/>
            <person name="Purushe J."/>
            <person name="Ahmed A."/>
            <person name="van der Linden H."/>
            <person name="Goris M.G.A."/>
            <person name="Hartskeerl R.A."/>
            <person name="Vinetz J.M."/>
            <person name="Sutton G.G."/>
            <person name="Nelson W.C."/>
            <person name="Fouts D.E."/>
        </authorList>
    </citation>
    <scope>NUCLEOTIDE SEQUENCE [LARGE SCALE GENOMIC DNA]</scope>
    <source>
        <strain evidence="1">BUT 6</strain>
    </source>
</reference>
<gene>
    <name evidence="1" type="ORF">LEP1GSC058_0018</name>
</gene>
<dbReference type="Proteomes" id="UP000014540">
    <property type="component" value="Unassembled WGS sequence"/>
</dbReference>
<organism evidence="1 2">
    <name type="scientific">Leptospira fainei serovar Hurstbridge str. BUT 6</name>
    <dbReference type="NCBI Taxonomy" id="1193011"/>
    <lineage>
        <taxon>Bacteria</taxon>
        <taxon>Pseudomonadati</taxon>
        <taxon>Spirochaetota</taxon>
        <taxon>Spirochaetia</taxon>
        <taxon>Leptospirales</taxon>
        <taxon>Leptospiraceae</taxon>
        <taxon>Leptospira</taxon>
    </lineage>
</organism>
<proteinExistence type="predicted"/>
<protein>
    <submittedName>
        <fullName evidence="1">Uncharacterized protein</fullName>
    </submittedName>
</protein>